<dbReference type="InterPro" id="IPR036179">
    <property type="entry name" value="Ig-like_dom_sf"/>
</dbReference>
<dbReference type="PANTHER" id="PTHR22655:SF2">
    <property type="entry name" value="ATP-DEPENDENT RNA HELICASE TDRD12-RELATED"/>
    <property type="match status" value="1"/>
</dbReference>
<dbReference type="PROSITE" id="PS50835">
    <property type="entry name" value="IG_LIKE"/>
    <property type="match status" value="1"/>
</dbReference>
<dbReference type="Gene3D" id="2.60.40.10">
    <property type="entry name" value="Immunoglobulins"/>
    <property type="match status" value="1"/>
</dbReference>
<evidence type="ECO:0000259" key="9">
    <source>
        <dbReference type="PROSITE" id="PS50835"/>
    </source>
</evidence>
<keyword evidence="2" id="KW-0677">Repeat</keyword>
<evidence type="ECO:0000313" key="11">
    <source>
        <dbReference type="Proteomes" id="UP001219934"/>
    </source>
</evidence>
<dbReference type="AlphaFoldDB" id="A0AAD6F6W6"/>
<dbReference type="SMART" id="SM00406">
    <property type="entry name" value="IGv"/>
    <property type="match status" value="1"/>
</dbReference>
<proteinExistence type="predicted"/>
<evidence type="ECO:0000256" key="8">
    <source>
        <dbReference type="SAM" id="MobiDB-lite"/>
    </source>
</evidence>
<dbReference type="SMART" id="SM00409">
    <property type="entry name" value="IG"/>
    <property type="match status" value="1"/>
</dbReference>
<reference evidence="10" key="1">
    <citation type="submission" date="2022-11" db="EMBL/GenBank/DDBJ databases">
        <title>Chromosome-level genome of Pogonophryne albipinna.</title>
        <authorList>
            <person name="Jo E."/>
        </authorList>
    </citation>
    <scope>NUCLEOTIDE SEQUENCE</scope>
    <source>
        <strain evidence="10">SGF0006</strain>
        <tissue evidence="10">Muscle</tissue>
    </source>
</reference>
<protein>
    <recommendedName>
        <fullName evidence="1">RNA helicase</fullName>
        <ecNumber evidence="1">3.6.4.13</ecNumber>
    </recommendedName>
</protein>
<gene>
    <name evidence="10" type="ORF">JOQ06_021693</name>
</gene>
<evidence type="ECO:0000256" key="7">
    <source>
        <dbReference type="ARBA" id="ARBA00047984"/>
    </source>
</evidence>
<dbReference type="EC" id="3.6.4.13" evidence="1"/>
<dbReference type="InterPro" id="IPR002999">
    <property type="entry name" value="Tudor"/>
</dbReference>
<evidence type="ECO:0000256" key="2">
    <source>
        <dbReference type="ARBA" id="ARBA00022737"/>
    </source>
</evidence>
<name>A0AAD6F6W6_9TELE</name>
<keyword evidence="6" id="KW-0067">ATP-binding</keyword>
<dbReference type="Pfam" id="PF00567">
    <property type="entry name" value="TUDOR"/>
    <property type="match status" value="1"/>
</dbReference>
<dbReference type="InterPro" id="IPR035437">
    <property type="entry name" value="SNase_OB-fold_sf"/>
</dbReference>
<dbReference type="Gene3D" id="2.40.50.90">
    <property type="match status" value="1"/>
</dbReference>
<sequence length="404" mass="44061">MNLFYHDVTQDLRKLTPTSLEEGQVCVVYWAVIKSWCRVLVESIITDSVSSQARCLLVDHGERLVVPSDQIRIAMQNFLQLPFWVRRFHLAGIKPTTLRVCVHEIKAGLIASTRWDSSSTLYMHSLLQASTRTEAVLLESEADSDSTSIELYLTVGSIKICLNDDLVAKKFAYYSRESADSREMDEEDQLPVMLSSSILTQTASSKPKSPIAISSGLTAPQVSSSAHGVSVSPLDNIHASSPLTSLRLQSQQHELQPREEGSGSKVTEEHLSEKGPDAAAAAESDSSLAAALTKDLSLFRGQVTVTQSGAVSSAAGRSVSITCKTSSHVHGGTYLAWYQQRDGGTPKLLIYYTSTRESGISERFTGSGSNSDFTLTISGVQTDDAAVYYCQSFHVINSQYVFTQ</sequence>
<organism evidence="10 11">
    <name type="scientific">Pogonophryne albipinna</name>
    <dbReference type="NCBI Taxonomy" id="1090488"/>
    <lineage>
        <taxon>Eukaryota</taxon>
        <taxon>Metazoa</taxon>
        <taxon>Chordata</taxon>
        <taxon>Craniata</taxon>
        <taxon>Vertebrata</taxon>
        <taxon>Euteleostomi</taxon>
        <taxon>Actinopterygii</taxon>
        <taxon>Neopterygii</taxon>
        <taxon>Teleostei</taxon>
        <taxon>Neoteleostei</taxon>
        <taxon>Acanthomorphata</taxon>
        <taxon>Eupercaria</taxon>
        <taxon>Perciformes</taxon>
        <taxon>Notothenioidei</taxon>
        <taxon>Pogonophryne</taxon>
    </lineage>
</organism>
<keyword evidence="5" id="KW-0347">Helicase</keyword>
<comment type="catalytic activity">
    <reaction evidence="7">
        <text>ATP + H2O = ADP + phosphate + H(+)</text>
        <dbReference type="Rhea" id="RHEA:13065"/>
        <dbReference type="ChEBI" id="CHEBI:15377"/>
        <dbReference type="ChEBI" id="CHEBI:15378"/>
        <dbReference type="ChEBI" id="CHEBI:30616"/>
        <dbReference type="ChEBI" id="CHEBI:43474"/>
        <dbReference type="ChEBI" id="CHEBI:456216"/>
        <dbReference type="EC" id="3.6.4.13"/>
    </reaction>
</comment>
<dbReference type="SUPFAM" id="SSF63748">
    <property type="entry name" value="Tudor/PWWP/MBT"/>
    <property type="match status" value="1"/>
</dbReference>
<dbReference type="EMBL" id="JAPTMU010000048">
    <property type="protein sequence ID" value="KAJ4922992.1"/>
    <property type="molecule type" value="Genomic_DNA"/>
</dbReference>
<evidence type="ECO:0000313" key="10">
    <source>
        <dbReference type="EMBL" id="KAJ4922992.1"/>
    </source>
</evidence>
<dbReference type="FunFam" id="2.60.40.10:FF:001230">
    <property type="entry name" value="Immunoglobulin kappa variable 8-16"/>
    <property type="match status" value="1"/>
</dbReference>
<dbReference type="Pfam" id="PF07686">
    <property type="entry name" value="V-set"/>
    <property type="match status" value="1"/>
</dbReference>
<dbReference type="GO" id="GO:0003724">
    <property type="term" value="F:RNA helicase activity"/>
    <property type="evidence" value="ECO:0007669"/>
    <property type="project" value="UniProtKB-EC"/>
</dbReference>
<dbReference type="GO" id="GO:0005524">
    <property type="term" value="F:ATP binding"/>
    <property type="evidence" value="ECO:0007669"/>
    <property type="project" value="UniProtKB-KW"/>
</dbReference>
<dbReference type="InterPro" id="IPR013783">
    <property type="entry name" value="Ig-like_fold"/>
</dbReference>
<dbReference type="SUPFAM" id="SSF48726">
    <property type="entry name" value="Immunoglobulin"/>
    <property type="match status" value="1"/>
</dbReference>
<dbReference type="Proteomes" id="UP001219934">
    <property type="component" value="Unassembled WGS sequence"/>
</dbReference>
<dbReference type="InterPro" id="IPR007110">
    <property type="entry name" value="Ig-like_dom"/>
</dbReference>
<keyword evidence="4" id="KW-0378">Hydrolase</keyword>
<dbReference type="PANTHER" id="PTHR22655">
    <property type="entry name" value="ATP-DEPENDENT RNA HELICASE TDRD12-RELATED"/>
    <property type="match status" value="1"/>
</dbReference>
<keyword evidence="11" id="KW-1185">Reference proteome</keyword>
<evidence type="ECO:0000256" key="6">
    <source>
        <dbReference type="ARBA" id="ARBA00022840"/>
    </source>
</evidence>
<dbReference type="GO" id="GO:0042078">
    <property type="term" value="P:germ-line stem cell division"/>
    <property type="evidence" value="ECO:0007669"/>
    <property type="project" value="TreeGrafter"/>
</dbReference>
<evidence type="ECO:0000256" key="4">
    <source>
        <dbReference type="ARBA" id="ARBA00022801"/>
    </source>
</evidence>
<keyword evidence="3" id="KW-0547">Nucleotide-binding</keyword>
<comment type="caution">
    <text evidence="10">The sequence shown here is derived from an EMBL/GenBank/DDBJ whole genome shotgun (WGS) entry which is preliminary data.</text>
</comment>
<evidence type="ECO:0000256" key="1">
    <source>
        <dbReference type="ARBA" id="ARBA00012552"/>
    </source>
</evidence>
<feature type="region of interest" description="Disordered" evidence="8">
    <location>
        <begin position="248"/>
        <end position="283"/>
    </location>
</feature>
<dbReference type="GO" id="GO:0016787">
    <property type="term" value="F:hydrolase activity"/>
    <property type="evidence" value="ECO:0007669"/>
    <property type="project" value="UniProtKB-KW"/>
</dbReference>
<feature type="domain" description="Ig-like" evidence="9">
    <location>
        <begin position="301"/>
        <end position="404"/>
    </location>
</feature>
<accession>A0AAD6F6W6</accession>
<evidence type="ECO:0000256" key="3">
    <source>
        <dbReference type="ARBA" id="ARBA00022741"/>
    </source>
</evidence>
<evidence type="ECO:0000256" key="5">
    <source>
        <dbReference type="ARBA" id="ARBA00022806"/>
    </source>
</evidence>
<dbReference type="InterPro" id="IPR013106">
    <property type="entry name" value="Ig_V-set"/>
</dbReference>
<feature type="compositionally biased region" description="Basic and acidic residues" evidence="8">
    <location>
        <begin position="255"/>
        <end position="276"/>
    </location>
</feature>
<dbReference type="InterPro" id="IPR003599">
    <property type="entry name" value="Ig_sub"/>
</dbReference>